<dbReference type="SUPFAM" id="SSF52833">
    <property type="entry name" value="Thioredoxin-like"/>
    <property type="match status" value="1"/>
</dbReference>
<dbReference type="EMBL" id="JABBXH010000002">
    <property type="protein sequence ID" value="NMP31132.1"/>
    <property type="molecule type" value="Genomic_DNA"/>
</dbReference>
<name>A0A7Y0LB85_9GAMM</name>
<dbReference type="AlphaFoldDB" id="A0A7Y0LB85"/>
<dbReference type="Proteomes" id="UP000568664">
    <property type="component" value="Unassembled WGS sequence"/>
</dbReference>
<evidence type="ECO:0000313" key="1">
    <source>
        <dbReference type="EMBL" id="NMP31132.1"/>
    </source>
</evidence>
<reference evidence="1 2" key="1">
    <citation type="submission" date="2020-04" db="EMBL/GenBank/DDBJ databases">
        <title>Thalassotalea sp. M1531, isolated from the surface of marine red alga.</title>
        <authorList>
            <person name="Pang L."/>
            <person name="Lu D.-C."/>
        </authorList>
    </citation>
    <scope>NUCLEOTIDE SEQUENCE [LARGE SCALE GENOMIC DNA]</scope>
    <source>
        <strain evidence="1 2">M1531</strain>
    </source>
</reference>
<sequence length="172" mass="18731">MLLNQALIRLSKTIVLAVLSAIVLPNSLSAKPVALTPFDLKPIKGTQLVAHQKNKGMATVTMIYQPDCSWCKKQGQTLAKAFEQCSNSINVALVGTKGSKRVLKKELKHYHQDIPAFIADRKFLRAIGGYQASPTTLIYDANGQLIANKRGFIAKEKLADAIVILSQGNCVI</sequence>
<gene>
    <name evidence="1" type="ORF">HII17_06105</name>
</gene>
<dbReference type="InterPro" id="IPR036249">
    <property type="entry name" value="Thioredoxin-like_sf"/>
</dbReference>
<accession>A0A7Y0LB85</accession>
<dbReference type="Gene3D" id="3.40.30.10">
    <property type="entry name" value="Glutaredoxin"/>
    <property type="match status" value="1"/>
</dbReference>
<comment type="caution">
    <text evidence="1">The sequence shown here is derived from an EMBL/GenBank/DDBJ whole genome shotgun (WGS) entry which is preliminary data.</text>
</comment>
<keyword evidence="2" id="KW-1185">Reference proteome</keyword>
<organism evidence="1 2">
    <name type="scientific">Thalassotalea algicola</name>
    <dbReference type="NCBI Taxonomy" id="2716224"/>
    <lineage>
        <taxon>Bacteria</taxon>
        <taxon>Pseudomonadati</taxon>
        <taxon>Pseudomonadota</taxon>
        <taxon>Gammaproteobacteria</taxon>
        <taxon>Alteromonadales</taxon>
        <taxon>Colwelliaceae</taxon>
        <taxon>Thalassotalea</taxon>
    </lineage>
</organism>
<dbReference type="RefSeq" id="WP_169074469.1">
    <property type="nucleotide sequence ID" value="NZ_JABBXH010000002.1"/>
</dbReference>
<evidence type="ECO:0000313" key="2">
    <source>
        <dbReference type="Proteomes" id="UP000568664"/>
    </source>
</evidence>
<protein>
    <submittedName>
        <fullName evidence="1">Thioredoxin family protein</fullName>
    </submittedName>
</protein>
<proteinExistence type="predicted"/>